<evidence type="ECO:0000259" key="16">
    <source>
        <dbReference type="PROSITE" id="PS50110"/>
    </source>
</evidence>
<keyword evidence="6" id="KW-0808">Transferase</keyword>
<dbReference type="CDD" id="cd00082">
    <property type="entry name" value="HisKA"/>
    <property type="match status" value="1"/>
</dbReference>
<evidence type="ECO:0000256" key="11">
    <source>
        <dbReference type="ARBA" id="ARBA00023015"/>
    </source>
</evidence>
<evidence type="ECO:0000256" key="12">
    <source>
        <dbReference type="ARBA" id="ARBA00023136"/>
    </source>
</evidence>
<proteinExistence type="predicted"/>
<dbReference type="InterPro" id="IPR003661">
    <property type="entry name" value="HisK_dim/P_dom"/>
</dbReference>
<keyword evidence="7" id="KW-0547">Nucleotide-binding</keyword>
<dbReference type="SUPFAM" id="SSF47384">
    <property type="entry name" value="Homodimeric domain of signal transducing histidine kinase"/>
    <property type="match status" value="1"/>
</dbReference>
<keyword evidence="18" id="KW-1185">Reference proteome</keyword>
<evidence type="ECO:0000256" key="8">
    <source>
        <dbReference type="ARBA" id="ARBA00022777"/>
    </source>
</evidence>
<dbReference type="InterPro" id="IPR035965">
    <property type="entry name" value="PAS-like_dom_sf"/>
</dbReference>
<organism evidence="17 18">
    <name type="scientific">Desulfocicer vacuolatum DSM 3385</name>
    <dbReference type="NCBI Taxonomy" id="1121400"/>
    <lineage>
        <taxon>Bacteria</taxon>
        <taxon>Pseudomonadati</taxon>
        <taxon>Thermodesulfobacteriota</taxon>
        <taxon>Desulfobacteria</taxon>
        <taxon>Desulfobacterales</taxon>
        <taxon>Desulfobacteraceae</taxon>
        <taxon>Desulfocicer</taxon>
    </lineage>
</organism>
<dbReference type="Pfam" id="PF13188">
    <property type="entry name" value="PAS_8"/>
    <property type="match status" value="1"/>
</dbReference>
<dbReference type="InterPro" id="IPR004358">
    <property type="entry name" value="Sig_transdc_His_kin-like_C"/>
</dbReference>
<dbReference type="GO" id="GO:0009927">
    <property type="term" value="F:histidine phosphotransfer kinase activity"/>
    <property type="evidence" value="ECO:0007669"/>
    <property type="project" value="TreeGrafter"/>
</dbReference>
<evidence type="ECO:0000256" key="1">
    <source>
        <dbReference type="ARBA" id="ARBA00000085"/>
    </source>
</evidence>
<keyword evidence="9" id="KW-0067">ATP-binding</keyword>
<dbReference type="OrthoDB" id="5342753at2"/>
<dbReference type="CDD" id="cd00130">
    <property type="entry name" value="PAS"/>
    <property type="match status" value="1"/>
</dbReference>
<dbReference type="FunFam" id="3.30.565.10:FF:000023">
    <property type="entry name" value="PAS domain-containing sensor histidine kinase"/>
    <property type="match status" value="1"/>
</dbReference>
<evidence type="ECO:0000256" key="7">
    <source>
        <dbReference type="ARBA" id="ARBA00022741"/>
    </source>
</evidence>
<dbReference type="STRING" id="1121400.SAMN02746065_101188"/>
<dbReference type="InterPro" id="IPR005467">
    <property type="entry name" value="His_kinase_dom"/>
</dbReference>
<feature type="modified residue" description="4-aspartylphosphate" evidence="14">
    <location>
        <position position="57"/>
    </location>
</feature>
<dbReference type="InterPro" id="IPR011006">
    <property type="entry name" value="CheY-like_superfamily"/>
</dbReference>
<evidence type="ECO:0000256" key="5">
    <source>
        <dbReference type="ARBA" id="ARBA00022553"/>
    </source>
</evidence>
<evidence type="ECO:0000313" key="17">
    <source>
        <dbReference type="EMBL" id="SMC37278.1"/>
    </source>
</evidence>
<keyword evidence="4" id="KW-1003">Cell membrane</keyword>
<dbReference type="SUPFAM" id="SSF55785">
    <property type="entry name" value="PYP-like sensor domain (PAS domain)"/>
    <property type="match status" value="1"/>
</dbReference>
<feature type="domain" description="Response regulatory" evidence="16">
    <location>
        <begin position="8"/>
        <end position="122"/>
    </location>
</feature>
<dbReference type="PRINTS" id="PR00344">
    <property type="entry name" value="BCTRLSENSOR"/>
</dbReference>
<evidence type="ECO:0000313" key="18">
    <source>
        <dbReference type="Proteomes" id="UP000192418"/>
    </source>
</evidence>
<dbReference type="Gene3D" id="3.40.50.2300">
    <property type="match status" value="1"/>
</dbReference>
<sequence length="507" mass="56376">MDKLDPGKILVIDDEQSLREGAQRILTRMDFEVFMASRGDEGIALLQEKPVGIVLLDMKMPGMDGMEVLKRIMAMERGIIVIVITGYATVETAIEAMQLGAYNFIPKPYQPEQLRITVSRAREKIELALEAEKLARDRKRTLADLHTEQSRTHTIIESLPNGVLVTNPRGNVVLINPACYHHLDIDSDKKPGLPIEAFIEDQELCQLILDISRGRYIDYTDIPAHEIDINNGKFFLARCRPVLGEKRECLGAVVNIMDISAMKALDQLKSEFVAKVTHELRSPLSTIHEQLKIVMDEKGEDASEEDQYMLSRAKEKTAGLISTIGDLLDLSRIEAGISSARESTPVKVDELLKGIGEFLDARALAKNQTLTIVQPPCPIPPLTADFMALESLFGNLISNAINYTQEGGEINVTCDVTGNNIRVRVRDNGFGIDAKYMDKIFDRFYRVKNDKTRFITGTGLGLPIVKGIVDKLGGYINVESEVNKGTIFTVLLPQKKQLAHDAAMGLM</sequence>
<dbReference type="InterPro" id="IPR036890">
    <property type="entry name" value="HATPase_C_sf"/>
</dbReference>
<dbReference type="AlphaFoldDB" id="A0A1W1YNH3"/>
<dbReference type="CDD" id="cd00075">
    <property type="entry name" value="HATPase"/>
    <property type="match status" value="1"/>
</dbReference>
<name>A0A1W1YNH3_9BACT</name>
<dbReference type="GO" id="GO:0000155">
    <property type="term" value="F:phosphorelay sensor kinase activity"/>
    <property type="evidence" value="ECO:0007669"/>
    <property type="project" value="InterPro"/>
</dbReference>
<accession>A0A1W1YNH3</accession>
<feature type="domain" description="Histidine kinase" evidence="15">
    <location>
        <begin position="275"/>
        <end position="496"/>
    </location>
</feature>
<dbReference type="RefSeq" id="WP_084066504.1">
    <property type="nucleotide sequence ID" value="NZ_FWXY01000001.1"/>
</dbReference>
<dbReference type="EC" id="2.7.13.3" evidence="3"/>
<dbReference type="SMART" id="SM00387">
    <property type="entry name" value="HATPase_c"/>
    <property type="match status" value="1"/>
</dbReference>
<comment type="subcellular location">
    <subcellularLocation>
        <location evidence="2">Cell membrane</location>
    </subcellularLocation>
</comment>
<dbReference type="PROSITE" id="PS50109">
    <property type="entry name" value="HIS_KIN"/>
    <property type="match status" value="1"/>
</dbReference>
<dbReference type="SUPFAM" id="SSF55874">
    <property type="entry name" value="ATPase domain of HSP90 chaperone/DNA topoisomerase II/histidine kinase"/>
    <property type="match status" value="1"/>
</dbReference>
<gene>
    <name evidence="17" type="ORF">SAMN02746065_101188</name>
</gene>
<dbReference type="Pfam" id="PF00072">
    <property type="entry name" value="Response_reg"/>
    <property type="match status" value="1"/>
</dbReference>
<dbReference type="GO" id="GO:0005524">
    <property type="term" value="F:ATP binding"/>
    <property type="evidence" value="ECO:0007669"/>
    <property type="project" value="UniProtKB-KW"/>
</dbReference>
<dbReference type="SMART" id="SM00388">
    <property type="entry name" value="HisKA"/>
    <property type="match status" value="1"/>
</dbReference>
<dbReference type="SUPFAM" id="SSF52172">
    <property type="entry name" value="CheY-like"/>
    <property type="match status" value="1"/>
</dbReference>
<dbReference type="Proteomes" id="UP000192418">
    <property type="component" value="Unassembled WGS sequence"/>
</dbReference>
<dbReference type="SMART" id="SM00091">
    <property type="entry name" value="PAS"/>
    <property type="match status" value="1"/>
</dbReference>
<evidence type="ECO:0000256" key="9">
    <source>
        <dbReference type="ARBA" id="ARBA00022840"/>
    </source>
</evidence>
<dbReference type="InterPro" id="IPR036097">
    <property type="entry name" value="HisK_dim/P_sf"/>
</dbReference>
<dbReference type="FunFam" id="3.40.50.2300:FF:000018">
    <property type="entry name" value="DNA-binding transcriptional regulator NtrC"/>
    <property type="match status" value="1"/>
</dbReference>
<keyword evidence="5 14" id="KW-0597">Phosphoprotein</keyword>
<comment type="catalytic activity">
    <reaction evidence="1">
        <text>ATP + protein L-histidine = ADP + protein N-phospho-L-histidine.</text>
        <dbReference type="EC" id="2.7.13.3"/>
    </reaction>
</comment>
<dbReference type="SMART" id="SM00448">
    <property type="entry name" value="REC"/>
    <property type="match status" value="1"/>
</dbReference>
<dbReference type="InterPro" id="IPR001789">
    <property type="entry name" value="Sig_transdc_resp-reg_receiver"/>
</dbReference>
<dbReference type="InterPro" id="IPR000014">
    <property type="entry name" value="PAS"/>
</dbReference>
<dbReference type="PANTHER" id="PTHR43047:SF72">
    <property type="entry name" value="OSMOSENSING HISTIDINE PROTEIN KINASE SLN1"/>
    <property type="match status" value="1"/>
</dbReference>
<dbReference type="InterPro" id="IPR003594">
    <property type="entry name" value="HATPase_dom"/>
</dbReference>
<dbReference type="PROSITE" id="PS50110">
    <property type="entry name" value="RESPONSE_REGULATORY"/>
    <property type="match status" value="1"/>
</dbReference>
<dbReference type="GO" id="GO:0005886">
    <property type="term" value="C:plasma membrane"/>
    <property type="evidence" value="ECO:0007669"/>
    <property type="project" value="UniProtKB-SubCell"/>
</dbReference>
<dbReference type="Pfam" id="PF02518">
    <property type="entry name" value="HATPase_c"/>
    <property type="match status" value="1"/>
</dbReference>
<protein>
    <recommendedName>
        <fullName evidence="3">histidine kinase</fullName>
        <ecNumber evidence="3">2.7.13.3</ecNumber>
    </recommendedName>
</protein>
<evidence type="ECO:0000256" key="3">
    <source>
        <dbReference type="ARBA" id="ARBA00012438"/>
    </source>
</evidence>
<dbReference type="EMBL" id="FWXY01000001">
    <property type="protein sequence ID" value="SMC37278.1"/>
    <property type="molecule type" value="Genomic_DNA"/>
</dbReference>
<evidence type="ECO:0000256" key="2">
    <source>
        <dbReference type="ARBA" id="ARBA00004236"/>
    </source>
</evidence>
<keyword evidence="11" id="KW-0805">Transcription regulation</keyword>
<dbReference type="Gene3D" id="3.30.565.10">
    <property type="entry name" value="Histidine kinase-like ATPase, C-terminal domain"/>
    <property type="match status" value="1"/>
</dbReference>
<dbReference type="PANTHER" id="PTHR43047">
    <property type="entry name" value="TWO-COMPONENT HISTIDINE PROTEIN KINASE"/>
    <property type="match status" value="1"/>
</dbReference>
<keyword evidence="13" id="KW-0804">Transcription</keyword>
<reference evidence="17 18" key="1">
    <citation type="submission" date="2017-04" db="EMBL/GenBank/DDBJ databases">
        <authorList>
            <person name="Afonso C.L."/>
            <person name="Miller P.J."/>
            <person name="Scott M.A."/>
            <person name="Spackman E."/>
            <person name="Goraichik I."/>
            <person name="Dimitrov K.M."/>
            <person name="Suarez D.L."/>
            <person name="Swayne D.E."/>
        </authorList>
    </citation>
    <scope>NUCLEOTIDE SEQUENCE [LARGE SCALE GENOMIC DNA]</scope>
    <source>
        <strain evidence="17 18">DSM 3385</strain>
    </source>
</reference>
<dbReference type="Gene3D" id="1.10.287.130">
    <property type="match status" value="1"/>
</dbReference>
<keyword evidence="12" id="KW-0472">Membrane</keyword>
<evidence type="ECO:0000256" key="13">
    <source>
        <dbReference type="ARBA" id="ARBA00023163"/>
    </source>
</evidence>
<evidence type="ECO:0000256" key="6">
    <source>
        <dbReference type="ARBA" id="ARBA00022679"/>
    </source>
</evidence>
<evidence type="ECO:0000256" key="10">
    <source>
        <dbReference type="ARBA" id="ARBA00023012"/>
    </source>
</evidence>
<evidence type="ECO:0000259" key="15">
    <source>
        <dbReference type="PROSITE" id="PS50109"/>
    </source>
</evidence>
<evidence type="ECO:0000256" key="14">
    <source>
        <dbReference type="PROSITE-ProRule" id="PRU00169"/>
    </source>
</evidence>
<evidence type="ECO:0000256" key="4">
    <source>
        <dbReference type="ARBA" id="ARBA00022475"/>
    </source>
</evidence>
<keyword evidence="10" id="KW-0902">Two-component regulatory system</keyword>
<dbReference type="Gene3D" id="3.30.450.20">
    <property type="entry name" value="PAS domain"/>
    <property type="match status" value="1"/>
</dbReference>
<dbReference type="Pfam" id="PF00512">
    <property type="entry name" value="HisKA"/>
    <property type="match status" value="1"/>
</dbReference>
<keyword evidence="8 17" id="KW-0418">Kinase</keyword>